<protein>
    <submittedName>
        <fullName evidence="2">Uncharacterized protein</fullName>
    </submittedName>
</protein>
<name>A0A5K7YNJ5_9BACT</name>
<keyword evidence="1" id="KW-0812">Transmembrane</keyword>
<sequence length="70" mass="7846">MNKQDCVSEKWSSRTIGLIILPLAMALGFLGFLILPVVGLFFALPLFILSFFFIAAPESKVCRLILRKET</sequence>
<dbReference type="OrthoDB" id="5421832at2"/>
<evidence type="ECO:0000256" key="1">
    <source>
        <dbReference type="SAM" id="Phobius"/>
    </source>
</evidence>
<dbReference type="KEGG" id="dalk:DSCA_33690"/>
<reference evidence="2 3" key="1">
    <citation type="submission" date="2019-11" db="EMBL/GenBank/DDBJ databases">
        <title>Comparative genomics of hydrocarbon-degrading Desulfosarcina strains.</title>
        <authorList>
            <person name="Watanabe M."/>
            <person name="Kojima H."/>
            <person name="Fukui M."/>
        </authorList>
    </citation>
    <scope>NUCLEOTIDE SEQUENCE [LARGE SCALE GENOMIC DNA]</scope>
    <source>
        <strain evidence="2 3">PL12</strain>
    </source>
</reference>
<dbReference type="RefSeq" id="WP_155317481.1">
    <property type="nucleotide sequence ID" value="NZ_AP021874.1"/>
</dbReference>
<keyword evidence="3" id="KW-1185">Reference proteome</keyword>
<proteinExistence type="predicted"/>
<evidence type="ECO:0000313" key="2">
    <source>
        <dbReference type="EMBL" id="BBO69439.1"/>
    </source>
</evidence>
<dbReference type="AlphaFoldDB" id="A0A5K7YNJ5"/>
<organism evidence="2 3">
    <name type="scientific">Desulfosarcina alkanivorans</name>
    <dbReference type="NCBI Taxonomy" id="571177"/>
    <lineage>
        <taxon>Bacteria</taxon>
        <taxon>Pseudomonadati</taxon>
        <taxon>Thermodesulfobacteriota</taxon>
        <taxon>Desulfobacteria</taxon>
        <taxon>Desulfobacterales</taxon>
        <taxon>Desulfosarcinaceae</taxon>
        <taxon>Desulfosarcina</taxon>
    </lineage>
</organism>
<gene>
    <name evidence="2" type="ORF">DSCA_33690</name>
</gene>
<feature type="transmembrane region" description="Helical" evidence="1">
    <location>
        <begin position="12"/>
        <end position="34"/>
    </location>
</feature>
<evidence type="ECO:0000313" key="3">
    <source>
        <dbReference type="Proteomes" id="UP000427906"/>
    </source>
</evidence>
<feature type="transmembrane region" description="Helical" evidence="1">
    <location>
        <begin position="40"/>
        <end position="57"/>
    </location>
</feature>
<keyword evidence="1" id="KW-0472">Membrane</keyword>
<keyword evidence="1" id="KW-1133">Transmembrane helix</keyword>
<dbReference type="EMBL" id="AP021874">
    <property type="protein sequence ID" value="BBO69439.1"/>
    <property type="molecule type" value="Genomic_DNA"/>
</dbReference>
<dbReference type="Proteomes" id="UP000427906">
    <property type="component" value="Chromosome"/>
</dbReference>
<accession>A0A5K7YNJ5</accession>